<dbReference type="PANTHER" id="PTHR10098">
    <property type="entry name" value="RAPSYN-RELATED"/>
    <property type="match status" value="1"/>
</dbReference>
<dbReference type="PANTHER" id="PTHR10098:SF108">
    <property type="entry name" value="TETRATRICOPEPTIDE REPEAT PROTEIN 28"/>
    <property type="match status" value="1"/>
</dbReference>
<protein>
    <submittedName>
        <fullName evidence="2">CHAT domain-containing protein</fullName>
    </submittedName>
</protein>
<accession>A0A516RIN9</accession>
<gene>
    <name evidence="2" type="ORF">FH965_37215</name>
</gene>
<evidence type="ECO:0000259" key="1">
    <source>
        <dbReference type="Pfam" id="PF12770"/>
    </source>
</evidence>
<dbReference type="InterPro" id="IPR024983">
    <property type="entry name" value="CHAT_dom"/>
</dbReference>
<reference evidence="2 3" key="1">
    <citation type="journal article" date="2019" name="J. Ind. Microbiol. Biotechnol.">
        <title>The complete genomic sequence of Streptomyces spectabilis NRRL-2792 and identification of secondary metabolite biosynthetic gene clusters.</title>
        <authorList>
            <person name="Sinha A."/>
            <person name="Phillips-Salemka S."/>
            <person name="Niraula T.A."/>
            <person name="Short K.A."/>
            <person name="Niraula N.P."/>
        </authorList>
    </citation>
    <scope>NUCLEOTIDE SEQUENCE [LARGE SCALE GENOMIC DNA]</scope>
    <source>
        <strain evidence="2 3">NRRL 2792</strain>
    </source>
</reference>
<dbReference type="Pfam" id="PF13424">
    <property type="entry name" value="TPR_12"/>
    <property type="match status" value="1"/>
</dbReference>
<dbReference type="EMBL" id="CP040916">
    <property type="protein sequence ID" value="QDQ15513.1"/>
    <property type="molecule type" value="Genomic_DNA"/>
</dbReference>
<dbReference type="Proteomes" id="UP000316806">
    <property type="component" value="Chromosome"/>
</dbReference>
<name>A0A516RIN9_STRST</name>
<dbReference type="Gene3D" id="1.25.40.10">
    <property type="entry name" value="Tetratricopeptide repeat domain"/>
    <property type="match status" value="2"/>
</dbReference>
<sequence>MGIRRRLRAEVKRVDGVKAAREGRWRAARDDLTLALEALTAEGLDDELPKVLEPLVTACMMAGLLDEAERRALGYRAWAADRGSPEDRATALGKYGEVVAQIGRLVEAAEAFREALVALGEPADETGRELCWSLLSNLGSALAHAGRFGDAEQVQQRAFEVARELDSAPRAALAASQLSLAANGVGHRERALEWAEVAHRWVRSDDDDLVVAEVEGNRALALSRAGHTDEAEEAMRRAWAAARHVPLLSQQAHVARLEVLSRAGRHGEAVAMADALLAALPPGQTRQRAVALNLRAGIRLQGGRPAEAVADLESALELKQRIADHRGMATGHLNLAHAFLGAGDLPSARHHARRAEELWAPLLRAASDEAGSVGLFDVHATALTQVAQELRLGVDDVTGALEAAERGRSGPLSERIRTARPARAEVPAEPPGCERMRRLARRMGATLLVYAPHFEIEAVSGQAPRLREIHIWVVTPDGGIHHEVQHEVSDDDRLDESRPVDLLDAVRKLESQVGDAALMAGWAEVLLGKVARLLPEGPGARLVIVPQRGLWSVPFAALPVGSGEPLISRCSLTLVPSLHALELIAHDDVWRDGEREPATSGPLVVGGVQGAVVPTPDGRLLPLADLPLTLETARAVARVHGGSALAGPAATVPAVLDRMGSADLLHFSCHAVLDARLRLDQLPGCIALTPAGDEHGQLTSTLLASTPTRARIAVLGCCATGQGLVTADGVLGLARTFLMSGVSTVLATLWEVPEEPTHDALVCFHQELALTGDPAEALRRAVLMTRRTWRAPEIWAAFTLVGSPGPRRHTE</sequence>
<dbReference type="SMART" id="SM00028">
    <property type="entry name" value="TPR"/>
    <property type="match status" value="5"/>
</dbReference>
<dbReference type="InterPro" id="IPR019734">
    <property type="entry name" value="TPR_rpt"/>
</dbReference>
<evidence type="ECO:0000313" key="3">
    <source>
        <dbReference type="Proteomes" id="UP000316806"/>
    </source>
</evidence>
<organism evidence="2 3">
    <name type="scientific">Streptomyces spectabilis</name>
    <dbReference type="NCBI Taxonomy" id="68270"/>
    <lineage>
        <taxon>Bacteria</taxon>
        <taxon>Bacillati</taxon>
        <taxon>Actinomycetota</taxon>
        <taxon>Actinomycetes</taxon>
        <taxon>Kitasatosporales</taxon>
        <taxon>Streptomycetaceae</taxon>
        <taxon>Streptomyces</taxon>
    </lineage>
</organism>
<evidence type="ECO:0000313" key="2">
    <source>
        <dbReference type="EMBL" id="QDQ15513.1"/>
    </source>
</evidence>
<dbReference type="AlphaFoldDB" id="A0A516RIN9"/>
<dbReference type="RefSeq" id="WP_144322717.1">
    <property type="nucleotide sequence ID" value="NZ_CP040916.1"/>
</dbReference>
<feature type="domain" description="CHAT" evidence="1">
    <location>
        <begin position="525"/>
        <end position="803"/>
    </location>
</feature>
<dbReference type="SUPFAM" id="SSF48452">
    <property type="entry name" value="TPR-like"/>
    <property type="match status" value="2"/>
</dbReference>
<dbReference type="Pfam" id="PF12770">
    <property type="entry name" value="CHAT"/>
    <property type="match status" value="1"/>
</dbReference>
<proteinExistence type="predicted"/>
<dbReference type="InterPro" id="IPR011990">
    <property type="entry name" value="TPR-like_helical_dom_sf"/>
</dbReference>